<evidence type="ECO:0000313" key="2">
    <source>
        <dbReference type="Proteomes" id="UP000325577"/>
    </source>
</evidence>
<name>A0A5J5C4Y7_9ASTE</name>
<organism evidence="1 2">
    <name type="scientific">Nyssa sinensis</name>
    <dbReference type="NCBI Taxonomy" id="561372"/>
    <lineage>
        <taxon>Eukaryota</taxon>
        <taxon>Viridiplantae</taxon>
        <taxon>Streptophyta</taxon>
        <taxon>Embryophyta</taxon>
        <taxon>Tracheophyta</taxon>
        <taxon>Spermatophyta</taxon>
        <taxon>Magnoliopsida</taxon>
        <taxon>eudicotyledons</taxon>
        <taxon>Gunneridae</taxon>
        <taxon>Pentapetalae</taxon>
        <taxon>asterids</taxon>
        <taxon>Cornales</taxon>
        <taxon>Nyssaceae</taxon>
        <taxon>Nyssa</taxon>
    </lineage>
</organism>
<protein>
    <submittedName>
        <fullName evidence="1">Uncharacterized protein</fullName>
    </submittedName>
</protein>
<dbReference type="EMBL" id="CM018031">
    <property type="protein sequence ID" value="KAA8550463.1"/>
    <property type="molecule type" value="Genomic_DNA"/>
</dbReference>
<evidence type="ECO:0000313" key="1">
    <source>
        <dbReference type="EMBL" id="KAA8550463.1"/>
    </source>
</evidence>
<accession>A0A5J5C4Y7</accession>
<reference evidence="1 2" key="1">
    <citation type="submission" date="2019-09" db="EMBL/GenBank/DDBJ databases">
        <title>A chromosome-level genome assembly of the Chinese tupelo Nyssa sinensis.</title>
        <authorList>
            <person name="Yang X."/>
            <person name="Kang M."/>
            <person name="Yang Y."/>
            <person name="Xiong H."/>
            <person name="Wang M."/>
            <person name="Zhang Z."/>
            <person name="Wang Z."/>
            <person name="Wu H."/>
            <person name="Ma T."/>
            <person name="Liu J."/>
            <person name="Xi Z."/>
        </authorList>
    </citation>
    <scope>NUCLEOTIDE SEQUENCE [LARGE SCALE GENOMIC DNA]</scope>
    <source>
        <strain evidence="1">J267</strain>
        <tissue evidence="1">Leaf</tissue>
    </source>
</reference>
<proteinExistence type="predicted"/>
<dbReference type="AlphaFoldDB" id="A0A5J5C4Y7"/>
<gene>
    <name evidence="1" type="ORF">F0562_002147</name>
</gene>
<sequence length="95" mass="10849">MYVLSKLLSSKINLLQVCIWKFFHEVSVRGELQPDNFMRCTGGDFQLVTRNGHFSPKKRTIEVNMFEDSTEELGSVNICSPGPMKKQNSKLTCFS</sequence>
<dbReference type="Proteomes" id="UP000325577">
    <property type="component" value="Linkage Group LG0"/>
</dbReference>
<keyword evidence="2" id="KW-1185">Reference proteome</keyword>